<dbReference type="FunCoup" id="A0A067ND76">
    <property type="interactions" value="586"/>
</dbReference>
<dbReference type="InterPro" id="IPR022842">
    <property type="entry name" value="RNAP_Rpo3/Rpb3/RPAC1"/>
</dbReference>
<keyword evidence="2" id="KW-0240">DNA-directed RNA polymerase</keyword>
<dbReference type="Proteomes" id="UP000027195">
    <property type="component" value="Unassembled WGS sequence"/>
</dbReference>
<comment type="similarity">
    <text evidence="5">Belongs to the archaeal Rpo3/eukaryotic RPB3 RNA polymerase subunit family.</text>
</comment>
<keyword evidence="9" id="KW-1185">Reference proteome</keyword>
<comment type="subcellular location">
    <subcellularLocation>
        <location evidence="1">Nucleus</location>
    </subcellularLocation>
</comment>
<dbReference type="GO" id="GO:0003899">
    <property type="term" value="F:DNA-directed RNA polymerase activity"/>
    <property type="evidence" value="ECO:0007669"/>
    <property type="project" value="InterPro"/>
</dbReference>
<dbReference type="GO" id="GO:0005665">
    <property type="term" value="C:RNA polymerase II, core complex"/>
    <property type="evidence" value="ECO:0007669"/>
    <property type="project" value="TreeGrafter"/>
</dbReference>
<dbReference type="GO" id="GO:0046983">
    <property type="term" value="F:protein dimerization activity"/>
    <property type="evidence" value="ECO:0007669"/>
    <property type="project" value="InterPro"/>
</dbReference>
<dbReference type="SUPFAM" id="SSF56553">
    <property type="entry name" value="Insert subdomain of RNA polymerase alpha subunit"/>
    <property type="match status" value="1"/>
</dbReference>
<dbReference type="SUPFAM" id="SSF55257">
    <property type="entry name" value="RBP11-like subunits of RNA polymerase"/>
    <property type="match status" value="1"/>
</dbReference>
<dbReference type="CDD" id="cd07031">
    <property type="entry name" value="RNAP_II_RPB3"/>
    <property type="match status" value="1"/>
</dbReference>
<dbReference type="FunFam" id="2.170.120.12:FF:000002">
    <property type="entry name" value="DNA-directed RNA polymerase II subunit RPB3"/>
    <property type="match status" value="1"/>
</dbReference>
<evidence type="ECO:0000256" key="3">
    <source>
        <dbReference type="ARBA" id="ARBA00023163"/>
    </source>
</evidence>
<evidence type="ECO:0000256" key="2">
    <source>
        <dbReference type="ARBA" id="ARBA00022478"/>
    </source>
</evidence>
<reference evidence="9" key="1">
    <citation type="journal article" date="2014" name="Proc. Natl. Acad. Sci. U.S.A.">
        <title>Extensive sampling of basidiomycete genomes demonstrates inadequacy of the white-rot/brown-rot paradigm for wood decay fungi.</title>
        <authorList>
            <person name="Riley R."/>
            <person name="Salamov A.A."/>
            <person name="Brown D.W."/>
            <person name="Nagy L.G."/>
            <person name="Floudas D."/>
            <person name="Held B.W."/>
            <person name="Levasseur A."/>
            <person name="Lombard V."/>
            <person name="Morin E."/>
            <person name="Otillar R."/>
            <person name="Lindquist E.A."/>
            <person name="Sun H."/>
            <person name="LaButti K.M."/>
            <person name="Schmutz J."/>
            <person name="Jabbour D."/>
            <person name="Luo H."/>
            <person name="Baker S.E."/>
            <person name="Pisabarro A.G."/>
            <person name="Walton J.D."/>
            <person name="Blanchette R.A."/>
            <person name="Henrissat B."/>
            <person name="Martin F."/>
            <person name="Cullen D."/>
            <person name="Hibbett D.S."/>
            <person name="Grigoriev I.V."/>
        </authorList>
    </citation>
    <scope>NUCLEOTIDE SEQUENCE [LARGE SCALE GENOMIC DNA]</scope>
    <source>
        <strain evidence="9">FD-172 SS1</strain>
    </source>
</reference>
<accession>A0A067ND76</accession>
<gene>
    <name evidence="8" type="ORF">BOTBODRAFT_98954</name>
</gene>
<dbReference type="GO" id="GO:0006366">
    <property type="term" value="P:transcription by RNA polymerase II"/>
    <property type="evidence" value="ECO:0007669"/>
    <property type="project" value="TreeGrafter"/>
</dbReference>
<protein>
    <recommendedName>
        <fullName evidence="6">DNA-directed RNA polymerase II subunit RPB3</fullName>
    </recommendedName>
</protein>
<organism evidence="8 9">
    <name type="scientific">Botryobasidium botryosum (strain FD-172 SS1)</name>
    <dbReference type="NCBI Taxonomy" id="930990"/>
    <lineage>
        <taxon>Eukaryota</taxon>
        <taxon>Fungi</taxon>
        <taxon>Dikarya</taxon>
        <taxon>Basidiomycota</taxon>
        <taxon>Agaricomycotina</taxon>
        <taxon>Agaricomycetes</taxon>
        <taxon>Cantharellales</taxon>
        <taxon>Botryobasidiaceae</taxon>
        <taxon>Botryobasidium</taxon>
    </lineage>
</organism>
<proteinExistence type="inferred from homology"/>
<evidence type="ECO:0000313" key="9">
    <source>
        <dbReference type="Proteomes" id="UP000027195"/>
    </source>
</evidence>
<dbReference type="AlphaFoldDB" id="A0A067ND76"/>
<name>A0A067ND76_BOTB1</name>
<dbReference type="InterPro" id="IPR050518">
    <property type="entry name" value="Rpo3/RPB3_RNA_Pol_subunit"/>
</dbReference>
<evidence type="ECO:0000256" key="5">
    <source>
        <dbReference type="ARBA" id="ARBA00025804"/>
    </source>
</evidence>
<dbReference type="STRING" id="930990.A0A067ND76"/>
<dbReference type="Gene3D" id="3.30.1360.10">
    <property type="entry name" value="RNA polymerase, RBP11-like subunit"/>
    <property type="match status" value="1"/>
</dbReference>
<keyword evidence="4" id="KW-0539">Nucleus</keyword>
<dbReference type="OrthoDB" id="270173at2759"/>
<dbReference type="EMBL" id="KL198016">
    <property type="protein sequence ID" value="KDQ21741.1"/>
    <property type="molecule type" value="Genomic_DNA"/>
</dbReference>
<dbReference type="PANTHER" id="PTHR11800">
    <property type="entry name" value="DNA-DIRECTED RNA POLYMERASE"/>
    <property type="match status" value="1"/>
</dbReference>
<dbReference type="InterPro" id="IPR011263">
    <property type="entry name" value="DNA-dir_RNA_pol_RpoA/D/Rpb3"/>
</dbReference>
<feature type="domain" description="DNA-directed RNA polymerase RpoA/D/Rpb3-type" evidence="7">
    <location>
        <begin position="13"/>
        <end position="262"/>
    </location>
</feature>
<sequence length="262" mass="29674">MASVTIRQLEKDRVNFVLEGVDLAFANSLRRTMMADLATVAIDMVEIESNTTVLADEFIAHRLGQIPLVSSNCDEGMRYTRECTCLASCRYCSVELTLNVTCTTNQTMHITSNHLMVTPPDHHFSGNDEGEQGDELSKRSEIFGWPAGKDDPEKEPILIVKIRKGQELKLRCIAKKGMAKEHAKWSPCAAVGFEYDPYNKLRHTTYWFETDLRGEWPLSANSREEAAPREDEVFDFNAKPTRFYFDVETVGNLSPKEVVTKV</sequence>
<dbReference type="HAMAP" id="MF_00320">
    <property type="entry name" value="RNApol_arch_Rpo3"/>
    <property type="match status" value="1"/>
</dbReference>
<keyword evidence="3" id="KW-0804">Transcription</keyword>
<evidence type="ECO:0000256" key="6">
    <source>
        <dbReference type="ARBA" id="ARBA00072506"/>
    </source>
</evidence>
<dbReference type="Pfam" id="PF01193">
    <property type="entry name" value="RNA_pol_L"/>
    <property type="match status" value="1"/>
</dbReference>
<evidence type="ECO:0000256" key="4">
    <source>
        <dbReference type="ARBA" id="ARBA00023242"/>
    </source>
</evidence>
<dbReference type="SMART" id="SM00662">
    <property type="entry name" value="RPOLD"/>
    <property type="match status" value="1"/>
</dbReference>
<dbReference type="PANTHER" id="PTHR11800:SF2">
    <property type="entry name" value="DNA-DIRECTED RNA POLYMERASE II SUBUNIT RPB3"/>
    <property type="match status" value="1"/>
</dbReference>
<evidence type="ECO:0000313" key="8">
    <source>
        <dbReference type="EMBL" id="KDQ21741.1"/>
    </source>
</evidence>
<dbReference type="InParanoid" id="A0A067ND76"/>
<dbReference type="Gene3D" id="2.170.120.12">
    <property type="entry name" value="DNA-directed RNA polymerase, insert domain"/>
    <property type="match status" value="1"/>
</dbReference>
<dbReference type="InterPro" id="IPR011262">
    <property type="entry name" value="DNA-dir_RNA_pol_insert"/>
</dbReference>
<dbReference type="HOGENOM" id="CLU_038421_1_0_1"/>
<evidence type="ECO:0000259" key="7">
    <source>
        <dbReference type="SMART" id="SM00662"/>
    </source>
</evidence>
<evidence type="ECO:0000256" key="1">
    <source>
        <dbReference type="ARBA" id="ARBA00004123"/>
    </source>
</evidence>
<dbReference type="InterPro" id="IPR036643">
    <property type="entry name" value="RNApol_insert_sf"/>
</dbReference>
<dbReference type="InterPro" id="IPR036603">
    <property type="entry name" value="RBP11-like"/>
</dbReference>
<dbReference type="Pfam" id="PF01000">
    <property type="entry name" value="RNA_pol_A_bac"/>
    <property type="match status" value="1"/>
</dbReference>